<keyword evidence="2" id="KW-1185">Reference proteome</keyword>
<accession>A0A8H7VGP6</accession>
<sequence length="119" mass="13655">MEQAKQQRHHDTIGLILDFEKAYEKVYPIYLSRCLQSLDFQHTSLIAFGDPLPPILFNLALEPFLKSILCDSFFKAFSDDTVNINRLDTHLTTYQKASNAKLNFQKTISISLSDKQQTA</sequence>
<dbReference type="AlphaFoldDB" id="A0A8H7VGP6"/>
<protein>
    <recommendedName>
        <fullName evidence="3">Reverse transcriptase domain-containing protein</fullName>
    </recommendedName>
</protein>
<evidence type="ECO:0000313" key="2">
    <source>
        <dbReference type="Proteomes" id="UP000646827"/>
    </source>
</evidence>
<dbReference type="EMBL" id="JAEPRB010000161">
    <property type="protein sequence ID" value="KAG2219845.1"/>
    <property type="molecule type" value="Genomic_DNA"/>
</dbReference>
<proteinExistence type="predicted"/>
<dbReference type="OrthoDB" id="2272737at2759"/>
<dbReference type="Proteomes" id="UP000646827">
    <property type="component" value="Unassembled WGS sequence"/>
</dbReference>
<reference evidence="1 2" key="1">
    <citation type="submission" date="2020-12" db="EMBL/GenBank/DDBJ databases">
        <title>Metabolic potential, ecology and presence of endohyphal bacteria is reflected in genomic diversity of Mucoromycotina.</title>
        <authorList>
            <person name="Muszewska A."/>
            <person name="Okrasinska A."/>
            <person name="Steczkiewicz K."/>
            <person name="Drgas O."/>
            <person name="Orlowska M."/>
            <person name="Perlinska-Lenart U."/>
            <person name="Aleksandrzak-Piekarczyk T."/>
            <person name="Szatraj K."/>
            <person name="Zielenkiewicz U."/>
            <person name="Pilsyk S."/>
            <person name="Malc E."/>
            <person name="Mieczkowski P."/>
            <person name="Kruszewska J.S."/>
            <person name="Biernat P."/>
            <person name="Pawlowska J."/>
        </authorList>
    </citation>
    <scope>NUCLEOTIDE SEQUENCE [LARGE SCALE GENOMIC DNA]</scope>
    <source>
        <strain evidence="1 2">CBS 142.35</strain>
    </source>
</reference>
<organism evidence="1 2">
    <name type="scientific">Circinella minor</name>
    <dbReference type="NCBI Taxonomy" id="1195481"/>
    <lineage>
        <taxon>Eukaryota</taxon>
        <taxon>Fungi</taxon>
        <taxon>Fungi incertae sedis</taxon>
        <taxon>Mucoromycota</taxon>
        <taxon>Mucoromycotina</taxon>
        <taxon>Mucoromycetes</taxon>
        <taxon>Mucorales</taxon>
        <taxon>Lichtheimiaceae</taxon>
        <taxon>Circinella</taxon>
    </lineage>
</organism>
<comment type="caution">
    <text evidence="1">The sequence shown here is derived from an EMBL/GenBank/DDBJ whole genome shotgun (WGS) entry which is preliminary data.</text>
</comment>
<evidence type="ECO:0008006" key="3">
    <source>
        <dbReference type="Google" id="ProtNLM"/>
    </source>
</evidence>
<gene>
    <name evidence="1" type="ORF">INT45_000732</name>
</gene>
<evidence type="ECO:0000313" key="1">
    <source>
        <dbReference type="EMBL" id="KAG2219845.1"/>
    </source>
</evidence>
<name>A0A8H7VGP6_9FUNG</name>